<dbReference type="EMBL" id="VLKM01000001">
    <property type="protein sequence ID" value="TWH98325.1"/>
    <property type="molecule type" value="Genomic_DNA"/>
</dbReference>
<sequence length="128" mass="15278">MNNNLITKYKFLLIFALFVLSCNTLKKNNLIFQKENQKIILELENGRTHLKWDEKTKLKLKTENIDNRRLSISAPGLRFLERANEKNESILEITPEREYIKNDTLNLFVSCRDLKDSIWIHKFKILIK</sequence>
<name>A0A562KSS9_9FLAO</name>
<organism evidence="1 2">
    <name type="scientific">Flavobacterium cheniae</name>
    <dbReference type="NCBI Taxonomy" id="295428"/>
    <lineage>
        <taxon>Bacteria</taxon>
        <taxon>Pseudomonadati</taxon>
        <taxon>Bacteroidota</taxon>
        <taxon>Flavobacteriia</taxon>
        <taxon>Flavobacteriales</taxon>
        <taxon>Flavobacteriaceae</taxon>
        <taxon>Flavobacterium</taxon>
    </lineage>
</organism>
<dbReference type="RefSeq" id="WP_133606559.1">
    <property type="nucleotide sequence ID" value="NZ_SNZC01000001.1"/>
</dbReference>
<proteinExistence type="predicted"/>
<dbReference type="Proteomes" id="UP000315312">
    <property type="component" value="Unassembled WGS sequence"/>
</dbReference>
<keyword evidence="2" id="KW-1185">Reference proteome</keyword>
<reference evidence="1 2" key="1">
    <citation type="journal article" date="2015" name="Stand. Genomic Sci.">
        <title>Genomic Encyclopedia of Bacterial and Archaeal Type Strains, Phase III: the genomes of soil and plant-associated and newly described type strains.</title>
        <authorList>
            <person name="Whitman W.B."/>
            <person name="Woyke T."/>
            <person name="Klenk H.P."/>
            <person name="Zhou Y."/>
            <person name="Lilburn T.G."/>
            <person name="Beck B.J."/>
            <person name="De Vos P."/>
            <person name="Vandamme P."/>
            <person name="Eisen J.A."/>
            <person name="Garrity G."/>
            <person name="Hugenholtz P."/>
            <person name="Kyrpides N.C."/>
        </authorList>
    </citation>
    <scope>NUCLEOTIDE SEQUENCE [LARGE SCALE GENOMIC DNA]</scope>
    <source>
        <strain evidence="1 2">CGMCC 1.6844</strain>
    </source>
</reference>
<comment type="caution">
    <text evidence="1">The sequence shown here is derived from an EMBL/GenBank/DDBJ whole genome shotgun (WGS) entry which is preliminary data.</text>
</comment>
<evidence type="ECO:0000313" key="1">
    <source>
        <dbReference type="EMBL" id="TWH98325.1"/>
    </source>
</evidence>
<dbReference type="AlphaFoldDB" id="A0A562KSS9"/>
<evidence type="ECO:0000313" key="2">
    <source>
        <dbReference type="Proteomes" id="UP000315312"/>
    </source>
</evidence>
<protein>
    <submittedName>
        <fullName evidence="1">Uncharacterized protein</fullName>
    </submittedName>
</protein>
<accession>A0A562KSS9</accession>
<gene>
    <name evidence="1" type="ORF">IP97_00274</name>
</gene>